<feature type="domain" description="HTH lysR-type" evidence="5">
    <location>
        <begin position="2"/>
        <end position="58"/>
    </location>
</feature>
<dbReference type="OrthoDB" id="9785745at2"/>
<accession>A0A161YGK5</accession>
<name>A0A161YGK5_9CLOT</name>
<dbReference type="GO" id="GO:0000976">
    <property type="term" value="F:transcription cis-regulatory region binding"/>
    <property type="evidence" value="ECO:0007669"/>
    <property type="project" value="TreeGrafter"/>
</dbReference>
<dbReference type="Pfam" id="PF03466">
    <property type="entry name" value="LysR_substrate"/>
    <property type="match status" value="1"/>
</dbReference>
<evidence type="ECO:0000313" key="7">
    <source>
        <dbReference type="Proteomes" id="UP000076603"/>
    </source>
</evidence>
<dbReference type="Gene3D" id="3.40.190.290">
    <property type="match status" value="1"/>
</dbReference>
<keyword evidence="2" id="KW-0805">Transcription regulation</keyword>
<organism evidence="6 7">
    <name type="scientific">Clostridium magnum DSM 2767</name>
    <dbReference type="NCBI Taxonomy" id="1121326"/>
    <lineage>
        <taxon>Bacteria</taxon>
        <taxon>Bacillati</taxon>
        <taxon>Bacillota</taxon>
        <taxon>Clostridia</taxon>
        <taxon>Eubacteriales</taxon>
        <taxon>Clostridiaceae</taxon>
        <taxon>Clostridium</taxon>
    </lineage>
</organism>
<sequence length="298" mass="34470">MMDIRLTTFLIVAEIKNFTKAGDILNLTQPAVSQHIKFLEEYYGTDLIKKQGRTIDLTEAGEVLFKYAKELDVLYRSLETDVRNSSENKKVYNVGATMTIGGYVLPYILGEYKEVYKNTDILLQVNNTEEIINKLLNRYIHFALVEGPFNKNKFNYKKFKDDELVLAVSAKHEFCERQSVEIEEVISGRLILREKGSGTRKIFENKLIELGYDLESMKVYMEIGDISAIKSLVESNLGYTIISREAIKRESRLGVIKIVPIRDINILREFNFIYLGESEEKFINDFISFCSKYIKKTL</sequence>
<evidence type="ECO:0000256" key="2">
    <source>
        <dbReference type="ARBA" id="ARBA00023015"/>
    </source>
</evidence>
<evidence type="ECO:0000256" key="4">
    <source>
        <dbReference type="ARBA" id="ARBA00023163"/>
    </source>
</evidence>
<evidence type="ECO:0000256" key="1">
    <source>
        <dbReference type="ARBA" id="ARBA00009437"/>
    </source>
</evidence>
<dbReference type="PANTHER" id="PTHR30126">
    <property type="entry name" value="HTH-TYPE TRANSCRIPTIONAL REGULATOR"/>
    <property type="match status" value="1"/>
</dbReference>
<dbReference type="SUPFAM" id="SSF46785">
    <property type="entry name" value="Winged helix' DNA-binding domain"/>
    <property type="match status" value="1"/>
</dbReference>
<dbReference type="GO" id="GO:0003700">
    <property type="term" value="F:DNA-binding transcription factor activity"/>
    <property type="evidence" value="ECO:0007669"/>
    <property type="project" value="InterPro"/>
</dbReference>
<dbReference type="Proteomes" id="UP000076603">
    <property type="component" value="Unassembled WGS sequence"/>
</dbReference>
<dbReference type="PRINTS" id="PR00039">
    <property type="entry name" value="HTHLYSR"/>
</dbReference>
<reference evidence="6 7" key="1">
    <citation type="submission" date="2016-04" db="EMBL/GenBank/DDBJ databases">
        <title>Genome sequence of Clostridium magnum DSM 2767.</title>
        <authorList>
            <person name="Poehlein A."/>
            <person name="Uhlig R."/>
            <person name="Fischer R."/>
            <person name="Bahl H."/>
            <person name="Daniel R."/>
        </authorList>
    </citation>
    <scope>NUCLEOTIDE SEQUENCE [LARGE SCALE GENOMIC DNA]</scope>
    <source>
        <strain evidence="6 7">DSM 2767</strain>
    </source>
</reference>
<dbReference type="Pfam" id="PF00126">
    <property type="entry name" value="HTH_1"/>
    <property type="match status" value="1"/>
</dbReference>
<comment type="similarity">
    <text evidence="1">Belongs to the LysR transcriptional regulatory family.</text>
</comment>
<dbReference type="PANTHER" id="PTHR30126:SF39">
    <property type="entry name" value="HTH-TYPE TRANSCRIPTIONAL REGULATOR CYSL"/>
    <property type="match status" value="1"/>
</dbReference>
<keyword evidence="4" id="KW-0804">Transcription</keyword>
<dbReference type="STRING" id="1121326.CLMAG_55300"/>
<comment type="caution">
    <text evidence="6">The sequence shown here is derived from an EMBL/GenBank/DDBJ whole genome shotgun (WGS) entry which is preliminary data.</text>
</comment>
<dbReference type="InterPro" id="IPR000847">
    <property type="entry name" value="LysR_HTH_N"/>
</dbReference>
<dbReference type="InterPro" id="IPR036390">
    <property type="entry name" value="WH_DNA-bd_sf"/>
</dbReference>
<dbReference type="PATRIC" id="fig|1121326.3.peg.5592"/>
<proteinExistence type="inferred from homology"/>
<dbReference type="Gene3D" id="1.10.10.10">
    <property type="entry name" value="Winged helix-like DNA-binding domain superfamily/Winged helix DNA-binding domain"/>
    <property type="match status" value="1"/>
</dbReference>
<evidence type="ECO:0000313" key="6">
    <source>
        <dbReference type="EMBL" id="KZL89302.1"/>
    </source>
</evidence>
<dbReference type="InterPro" id="IPR005119">
    <property type="entry name" value="LysR_subst-bd"/>
</dbReference>
<gene>
    <name evidence="6" type="primary">cysL_3</name>
    <name evidence="6" type="ORF">CLMAG_55300</name>
</gene>
<dbReference type="SUPFAM" id="SSF53850">
    <property type="entry name" value="Periplasmic binding protein-like II"/>
    <property type="match status" value="1"/>
</dbReference>
<keyword evidence="7" id="KW-1185">Reference proteome</keyword>
<evidence type="ECO:0000256" key="3">
    <source>
        <dbReference type="ARBA" id="ARBA00023125"/>
    </source>
</evidence>
<evidence type="ECO:0000259" key="5">
    <source>
        <dbReference type="PROSITE" id="PS50931"/>
    </source>
</evidence>
<dbReference type="PROSITE" id="PS50931">
    <property type="entry name" value="HTH_LYSR"/>
    <property type="match status" value="1"/>
</dbReference>
<dbReference type="EMBL" id="LWAE01000010">
    <property type="protein sequence ID" value="KZL89302.1"/>
    <property type="molecule type" value="Genomic_DNA"/>
</dbReference>
<dbReference type="InterPro" id="IPR036388">
    <property type="entry name" value="WH-like_DNA-bd_sf"/>
</dbReference>
<protein>
    <submittedName>
        <fullName evidence="6">HTH-type transcriptional regulator CysL</fullName>
    </submittedName>
</protein>
<dbReference type="AlphaFoldDB" id="A0A161YGK5"/>
<keyword evidence="3" id="KW-0238">DNA-binding</keyword>